<keyword evidence="1" id="KW-0689">Ribosomal protein</keyword>
<evidence type="ECO:0000259" key="3">
    <source>
        <dbReference type="Pfam" id="PF00338"/>
    </source>
</evidence>
<dbReference type="VEuPathDB" id="MicrosporidiaDB:EHP00_329"/>
<accession>A0A1W0E737</accession>
<gene>
    <name evidence="4" type="primary">rps10</name>
    <name evidence="4" type="ORF">EHP00_329</name>
</gene>
<evidence type="ECO:0000313" key="5">
    <source>
        <dbReference type="Proteomes" id="UP000192758"/>
    </source>
</evidence>
<dbReference type="InterPro" id="IPR027486">
    <property type="entry name" value="Ribosomal_uS10_dom"/>
</dbReference>
<keyword evidence="2" id="KW-0687">Ribonucleoprotein</keyword>
<dbReference type="EMBL" id="MNPJ01000014">
    <property type="protein sequence ID" value="OQS55077.1"/>
    <property type="molecule type" value="Genomic_DNA"/>
</dbReference>
<evidence type="ECO:0000256" key="2">
    <source>
        <dbReference type="ARBA" id="ARBA00023274"/>
    </source>
</evidence>
<protein>
    <submittedName>
        <fullName evidence="4">Rps10</fullName>
    </submittedName>
</protein>
<dbReference type="GO" id="GO:0005840">
    <property type="term" value="C:ribosome"/>
    <property type="evidence" value="ECO:0007669"/>
    <property type="project" value="UniProtKB-KW"/>
</dbReference>
<dbReference type="Pfam" id="PF00338">
    <property type="entry name" value="Ribosomal_S10"/>
    <property type="match status" value="1"/>
</dbReference>
<reference evidence="4 5" key="1">
    <citation type="journal article" date="2017" name="Environ. Microbiol.">
        <title>Decay of the glycolytic pathway and adaptation to intranuclear parasitism within Enterocytozoonidae microsporidia.</title>
        <authorList>
            <person name="Wiredu Boakye D."/>
            <person name="Jaroenlak P."/>
            <person name="Prachumwat A."/>
            <person name="Williams T.A."/>
            <person name="Bateman K.S."/>
            <person name="Itsathitphaisarn O."/>
            <person name="Sritunyalucksana K."/>
            <person name="Paszkiewicz K.H."/>
            <person name="Moore K.A."/>
            <person name="Stentiford G.D."/>
            <person name="Williams B.A."/>
        </authorList>
    </citation>
    <scope>NUCLEOTIDE SEQUENCE [LARGE SCALE GENOMIC DNA]</scope>
    <source>
        <strain evidence="4 5">TH1</strain>
    </source>
</reference>
<sequence length="107" mass="12415">MNTLLDEKKDDLIVEDLGEVRNIVVNLSTTDKKDINESARSFYEYVKELKEEVSVPEIVPTDEAVFTCRKSPCGNGTATFVRHTMRVYQRKFVLKIHDKNILKLLHF</sequence>
<dbReference type="OrthoDB" id="10248551at2759"/>
<feature type="domain" description="Small ribosomal subunit protein uS10" evidence="3">
    <location>
        <begin position="25"/>
        <end position="104"/>
    </location>
</feature>
<comment type="caution">
    <text evidence="4">The sequence shown here is derived from an EMBL/GenBank/DDBJ whole genome shotgun (WGS) entry which is preliminary data.</text>
</comment>
<evidence type="ECO:0000256" key="1">
    <source>
        <dbReference type="ARBA" id="ARBA00022980"/>
    </source>
</evidence>
<name>A0A1W0E737_9MICR</name>
<dbReference type="SUPFAM" id="SSF54999">
    <property type="entry name" value="Ribosomal protein S10"/>
    <property type="match status" value="1"/>
</dbReference>
<keyword evidence="5" id="KW-1185">Reference proteome</keyword>
<dbReference type="AlphaFoldDB" id="A0A1W0E737"/>
<dbReference type="Gene3D" id="3.30.70.600">
    <property type="entry name" value="Ribosomal protein S10 domain"/>
    <property type="match status" value="1"/>
</dbReference>
<dbReference type="InterPro" id="IPR036838">
    <property type="entry name" value="Ribosomal_uS10_dom_sf"/>
</dbReference>
<dbReference type="Proteomes" id="UP000192758">
    <property type="component" value="Unassembled WGS sequence"/>
</dbReference>
<evidence type="ECO:0000313" key="4">
    <source>
        <dbReference type="EMBL" id="OQS55077.1"/>
    </source>
</evidence>
<proteinExistence type="predicted"/>
<dbReference type="GO" id="GO:1990904">
    <property type="term" value="C:ribonucleoprotein complex"/>
    <property type="evidence" value="ECO:0007669"/>
    <property type="project" value="UniProtKB-KW"/>
</dbReference>
<organism evidence="4 5">
    <name type="scientific">Ecytonucleospora hepatopenaei</name>
    <dbReference type="NCBI Taxonomy" id="646526"/>
    <lineage>
        <taxon>Eukaryota</taxon>
        <taxon>Fungi</taxon>
        <taxon>Fungi incertae sedis</taxon>
        <taxon>Microsporidia</taxon>
        <taxon>Enterocytozoonidae</taxon>
        <taxon>Ecytonucleospora</taxon>
    </lineage>
</organism>